<evidence type="ECO:0000256" key="1">
    <source>
        <dbReference type="ARBA" id="ARBA00004651"/>
    </source>
</evidence>
<dbReference type="InterPro" id="IPR050833">
    <property type="entry name" value="Poly_Biosynth_Transport"/>
</dbReference>
<dbReference type="PANTHER" id="PTHR30250:SF11">
    <property type="entry name" value="O-ANTIGEN TRANSPORTER-RELATED"/>
    <property type="match status" value="1"/>
</dbReference>
<comment type="subcellular location">
    <subcellularLocation>
        <location evidence="1">Cell membrane</location>
        <topology evidence="1">Multi-pass membrane protein</topology>
    </subcellularLocation>
</comment>
<feature type="transmembrane region" description="Helical" evidence="6">
    <location>
        <begin position="29"/>
        <end position="47"/>
    </location>
</feature>
<organism evidence="7 8">
    <name type="scientific">Spiribacter curvatus</name>
    <dbReference type="NCBI Taxonomy" id="1335757"/>
    <lineage>
        <taxon>Bacteria</taxon>
        <taxon>Pseudomonadati</taxon>
        <taxon>Pseudomonadota</taxon>
        <taxon>Gammaproteobacteria</taxon>
        <taxon>Chromatiales</taxon>
        <taxon>Ectothiorhodospiraceae</taxon>
        <taxon>Spiribacter</taxon>
    </lineage>
</organism>
<keyword evidence="3 6" id="KW-0812">Transmembrane</keyword>
<keyword evidence="2" id="KW-1003">Cell membrane</keyword>
<evidence type="ECO:0000256" key="3">
    <source>
        <dbReference type="ARBA" id="ARBA00022692"/>
    </source>
</evidence>
<dbReference type="STRING" id="1335757.SPICUR_04090"/>
<feature type="transmembrane region" description="Helical" evidence="6">
    <location>
        <begin position="211"/>
        <end position="234"/>
    </location>
</feature>
<dbReference type="GO" id="GO:0005886">
    <property type="term" value="C:plasma membrane"/>
    <property type="evidence" value="ECO:0007669"/>
    <property type="project" value="UniProtKB-SubCell"/>
</dbReference>
<dbReference type="Pfam" id="PF13440">
    <property type="entry name" value="Polysacc_synt_3"/>
    <property type="match status" value="1"/>
</dbReference>
<evidence type="ECO:0000313" key="8">
    <source>
        <dbReference type="Proteomes" id="UP000017640"/>
    </source>
</evidence>
<name>U5T647_9GAMM</name>
<feature type="transmembrane region" description="Helical" evidence="6">
    <location>
        <begin position="179"/>
        <end position="199"/>
    </location>
</feature>
<gene>
    <name evidence="7" type="ORF">SPICUR_04090</name>
</gene>
<evidence type="ECO:0000313" key="7">
    <source>
        <dbReference type="EMBL" id="AGY91803.1"/>
    </source>
</evidence>
<protein>
    <submittedName>
        <fullName evidence="7">Uncharacterized protein</fullName>
    </submittedName>
</protein>
<proteinExistence type="predicted"/>
<dbReference type="PATRIC" id="fig|1335757.3.peg.801"/>
<dbReference type="EMBL" id="CP005990">
    <property type="protein sequence ID" value="AGY91803.1"/>
    <property type="molecule type" value="Genomic_DNA"/>
</dbReference>
<feature type="transmembrane region" description="Helical" evidence="6">
    <location>
        <begin position="53"/>
        <end position="75"/>
    </location>
</feature>
<reference evidence="7 8" key="1">
    <citation type="journal article" date="2013" name="BMC Genomics">
        <title>Genomes of "Spiribacter", a streamlined, successful halophilic bacterium.</title>
        <authorList>
            <person name="Lopez-Perez M."/>
            <person name="Ghai R."/>
            <person name="Leon M.J."/>
            <person name="Rodriguez-Olmos A."/>
            <person name="Copa-Patino J.L."/>
            <person name="Soliveri J."/>
            <person name="Sanchez-Porro C."/>
            <person name="Ventosa A."/>
            <person name="Rodriguez-Valera F."/>
        </authorList>
    </citation>
    <scope>NUCLEOTIDE SEQUENCE [LARGE SCALE GENOMIC DNA]</scope>
    <source>
        <strain evidence="7 8">UAH-SP71</strain>
    </source>
</reference>
<feature type="transmembrane region" description="Helical" evidence="6">
    <location>
        <begin position="246"/>
        <end position="265"/>
    </location>
</feature>
<keyword evidence="4 6" id="KW-1133">Transmembrane helix</keyword>
<keyword evidence="5 6" id="KW-0472">Membrane</keyword>
<evidence type="ECO:0000256" key="2">
    <source>
        <dbReference type="ARBA" id="ARBA00022475"/>
    </source>
</evidence>
<sequence length="322" mass="33915">MATLMVLGNLTGAALRGLRHVLQGQFPDLVIRYALALAFCTVAALLLGDAFTASHAMALHALAAGIALVAGRVMLARVRPVELGSAPPIREPREWLQSTIPLALVAGTFLMHQQTDIVVLGLFVDEAQIGIYRVAVQTAGFLAFGLHAVNMVAAPQFARLHSLGDHDRLQRVVTTSARVTLALTALAVIGLVSVGRPVIDLAFGVEYDAAYSPILILAIGQIFNAGSGSVVFLLNMTGHERLVVRVLGLAVVLNIGLNVGLIPLFGLNGAAAATAITLALWNLRLWWAVRQQLGIESTAIGRPLAGRQVAADDAGGMPTSRR</sequence>
<evidence type="ECO:0000256" key="4">
    <source>
        <dbReference type="ARBA" id="ARBA00022989"/>
    </source>
</evidence>
<dbReference type="eggNOG" id="COG2244">
    <property type="taxonomic scope" value="Bacteria"/>
</dbReference>
<dbReference type="KEGG" id="spiu:SPICUR_04090"/>
<evidence type="ECO:0000256" key="6">
    <source>
        <dbReference type="SAM" id="Phobius"/>
    </source>
</evidence>
<dbReference type="PANTHER" id="PTHR30250">
    <property type="entry name" value="PST FAMILY PREDICTED COLANIC ACID TRANSPORTER"/>
    <property type="match status" value="1"/>
</dbReference>
<accession>U5T647</accession>
<evidence type="ECO:0000256" key="5">
    <source>
        <dbReference type="ARBA" id="ARBA00023136"/>
    </source>
</evidence>
<feature type="transmembrane region" description="Helical" evidence="6">
    <location>
        <begin position="271"/>
        <end position="289"/>
    </location>
</feature>
<dbReference type="HOGENOM" id="CLU_863074_0_0_6"/>
<dbReference type="AlphaFoldDB" id="U5T647"/>
<dbReference type="Proteomes" id="UP000017640">
    <property type="component" value="Chromosome"/>
</dbReference>
<keyword evidence="8" id="KW-1185">Reference proteome</keyword>